<feature type="region of interest" description="Disordered" evidence="1">
    <location>
        <begin position="33"/>
        <end position="93"/>
    </location>
</feature>
<reference evidence="2" key="1">
    <citation type="submission" date="2022-03" db="EMBL/GenBank/DDBJ databases">
        <authorList>
            <person name="Martin H S."/>
        </authorList>
    </citation>
    <scope>NUCLEOTIDE SEQUENCE</scope>
</reference>
<protein>
    <submittedName>
        <fullName evidence="2">Uncharacterized protein</fullName>
    </submittedName>
</protein>
<keyword evidence="3" id="KW-1185">Reference proteome</keyword>
<proteinExistence type="predicted"/>
<evidence type="ECO:0000313" key="2">
    <source>
        <dbReference type="EMBL" id="CAH2044812.1"/>
    </source>
</evidence>
<name>A0ABN8I3C3_9NEOP</name>
<sequence>MLYKLMYYRVALNQRLTKGVVRISERIERAMNCPWNGGTRRRSRMSAPGEHWRGTGGPPTRSAQCGAESARAIPARPGDAQPGRTNRGARGPP</sequence>
<evidence type="ECO:0000313" key="3">
    <source>
        <dbReference type="Proteomes" id="UP000837857"/>
    </source>
</evidence>
<evidence type="ECO:0000256" key="1">
    <source>
        <dbReference type="SAM" id="MobiDB-lite"/>
    </source>
</evidence>
<gene>
    <name evidence="2" type="ORF">IPOD504_LOCUS4802</name>
</gene>
<feature type="non-terminal residue" evidence="2">
    <location>
        <position position="93"/>
    </location>
</feature>
<accession>A0ABN8I3C3</accession>
<dbReference type="EMBL" id="OW152828">
    <property type="protein sequence ID" value="CAH2044812.1"/>
    <property type="molecule type" value="Genomic_DNA"/>
</dbReference>
<organism evidence="2 3">
    <name type="scientific">Iphiclides podalirius</name>
    <name type="common">scarce swallowtail</name>
    <dbReference type="NCBI Taxonomy" id="110791"/>
    <lineage>
        <taxon>Eukaryota</taxon>
        <taxon>Metazoa</taxon>
        <taxon>Ecdysozoa</taxon>
        <taxon>Arthropoda</taxon>
        <taxon>Hexapoda</taxon>
        <taxon>Insecta</taxon>
        <taxon>Pterygota</taxon>
        <taxon>Neoptera</taxon>
        <taxon>Endopterygota</taxon>
        <taxon>Lepidoptera</taxon>
        <taxon>Glossata</taxon>
        <taxon>Ditrysia</taxon>
        <taxon>Papilionoidea</taxon>
        <taxon>Papilionidae</taxon>
        <taxon>Papilioninae</taxon>
        <taxon>Iphiclides</taxon>
    </lineage>
</organism>
<dbReference type="Proteomes" id="UP000837857">
    <property type="component" value="Chromosome 16"/>
</dbReference>